<dbReference type="Proteomes" id="UP000468687">
    <property type="component" value="Unassembled WGS sequence"/>
</dbReference>
<dbReference type="AlphaFoldDB" id="A0A6P0HH88"/>
<organism evidence="4 5">
    <name type="scientific">Nocardioides zeae</name>
    <dbReference type="NCBI Taxonomy" id="1457234"/>
    <lineage>
        <taxon>Bacteria</taxon>
        <taxon>Bacillati</taxon>
        <taxon>Actinomycetota</taxon>
        <taxon>Actinomycetes</taxon>
        <taxon>Propionibacteriales</taxon>
        <taxon>Nocardioidaceae</taxon>
        <taxon>Nocardioides</taxon>
    </lineage>
</organism>
<evidence type="ECO:0000256" key="3">
    <source>
        <dbReference type="PIRSR" id="PIRSR605502-1"/>
    </source>
</evidence>
<feature type="binding site" evidence="3">
    <location>
        <position position="274"/>
    </location>
    <ligand>
        <name>Mg(2+)</name>
        <dbReference type="ChEBI" id="CHEBI:18420"/>
        <label>1</label>
    </ligand>
</feature>
<feature type="binding site" evidence="3">
    <location>
        <position position="58"/>
    </location>
    <ligand>
        <name>Mg(2+)</name>
        <dbReference type="ChEBI" id="CHEBI:18420"/>
        <label>1</label>
    </ligand>
</feature>
<evidence type="ECO:0000256" key="1">
    <source>
        <dbReference type="ARBA" id="ARBA00010702"/>
    </source>
</evidence>
<dbReference type="PANTHER" id="PTHR16222">
    <property type="entry name" value="ADP-RIBOSYLGLYCOHYDROLASE"/>
    <property type="match status" value="1"/>
</dbReference>
<reference evidence="4 5" key="1">
    <citation type="journal article" date="2014" name="Int. J. Syst. Evol. Microbiol.">
        <title>Nocardioides zeae sp. nov., isolated from the stem of Zea mays.</title>
        <authorList>
            <person name="Glaeser S.P."/>
            <person name="McInroy J.A."/>
            <person name="Busse H.J."/>
            <person name="Kampfer P."/>
        </authorList>
    </citation>
    <scope>NUCLEOTIDE SEQUENCE [LARGE SCALE GENOMIC DNA]</scope>
    <source>
        <strain evidence="4 5">JCM 30728</strain>
    </source>
</reference>
<dbReference type="InterPro" id="IPR050792">
    <property type="entry name" value="ADP-ribosylglycohydrolase"/>
</dbReference>
<dbReference type="Gene3D" id="1.10.4080.10">
    <property type="entry name" value="ADP-ribosylation/Crystallin J1"/>
    <property type="match status" value="1"/>
</dbReference>
<dbReference type="GO" id="GO:0046872">
    <property type="term" value="F:metal ion binding"/>
    <property type="evidence" value="ECO:0007669"/>
    <property type="project" value="UniProtKB-KW"/>
</dbReference>
<evidence type="ECO:0000256" key="2">
    <source>
        <dbReference type="ARBA" id="ARBA00022801"/>
    </source>
</evidence>
<dbReference type="InterPro" id="IPR005502">
    <property type="entry name" value="Ribosyl_crysJ1"/>
</dbReference>
<dbReference type="GO" id="GO:0016787">
    <property type="term" value="F:hydrolase activity"/>
    <property type="evidence" value="ECO:0007669"/>
    <property type="project" value="UniProtKB-KW"/>
</dbReference>
<protein>
    <submittedName>
        <fullName evidence="4">ADP-ribosylglycohydrolase family protein</fullName>
    </submittedName>
</protein>
<dbReference type="InterPro" id="IPR036705">
    <property type="entry name" value="Ribosyl_crysJ1_sf"/>
</dbReference>
<keyword evidence="2 4" id="KW-0378">Hydrolase</keyword>
<name>A0A6P0HH88_9ACTN</name>
<feature type="binding site" evidence="3">
    <location>
        <position position="59"/>
    </location>
    <ligand>
        <name>Mg(2+)</name>
        <dbReference type="ChEBI" id="CHEBI:18420"/>
        <label>1</label>
    </ligand>
</feature>
<feature type="binding site" evidence="3">
    <location>
        <position position="60"/>
    </location>
    <ligand>
        <name>Mg(2+)</name>
        <dbReference type="ChEBI" id="CHEBI:18420"/>
        <label>1</label>
    </ligand>
</feature>
<comment type="similarity">
    <text evidence="1">Belongs to the ADP-ribosylglycohydrolase family.</text>
</comment>
<dbReference type="Pfam" id="PF03747">
    <property type="entry name" value="ADP_ribosyl_GH"/>
    <property type="match status" value="1"/>
</dbReference>
<gene>
    <name evidence="4" type="ORF">G3T38_05060</name>
</gene>
<dbReference type="RefSeq" id="WP_163771027.1">
    <property type="nucleotide sequence ID" value="NZ_JAAGXA010000003.1"/>
</dbReference>
<keyword evidence="3" id="KW-0460">Magnesium</keyword>
<keyword evidence="3" id="KW-0479">Metal-binding</keyword>
<dbReference type="SUPFAM" id="SSF101478">
    <property type="entry name" value="ADP-ribosylglycohydrolase"/>
    <property type="match status" value="1"/>
</dbReference>
<dbReference type="PANTHER" id="PTHR16222:SF24">
    <property type="entry name" value="ADP-RIBOSYLHYDROLASE ARH3"/>
    <property type="match status" value="1"/>
</dbReference>
<keyword evidence="5" id="KW-1185">Reference proteome</keyword>
<accession>A0A6P0HH88</accession>
<evidence type="ECO:0000313" key="5">
    <source>
        <dbReference type="Proteomes" id="UP000468687"/>
    </source>
</evidence>
<comment type="caution">
    <text evidence="4">The sequence shown here is derived from an EMBL/GenBank/DDBJ whole genome shotgun (WGS) entry which is preliminary data.</text>
</comment>
<dbReference type="EMBL" id="JAAGXA010000003">
    <property type="protein sequence ID" value="NEN77644.1"/>
    <property type="molecule type" value="Genomic_DNA"/>
</dbReference>
<evidence type="ECO:0000313" key="4">
    <source>
        <dbReference type="EMBL" id="NEN77644.1"/>
    </source>
</evidence>
<feature type="binding site" evidence="3">
    <location>
        <position position="272"/>
    </location>
    <ligand>
        <name>Mg(2+)</name>
        <dbReference type="ChEBI" id="CHEBI:18420"/>
        <label>1</label>
    </ligand>
</feature>
<proteinExistence type="inferred from homology"/>
<sequence>MHLTSDQIDRAAGVLLASAAGDALGAGYEFDSAPLPPPGEAPRMIGGGLGGFAPGEWTDDTAQAVAIAEVAATGADLREEVALDRIAQRFADWYAAGPPDVGIQTRAVLEAAGRRPSAATMRAAADAVHARTGRSAGNGSLMRTAPVALAHLDDPAALVTAAYAVSALTHHDPLAGEAAAAWCLLVRHAVLEGTLDGARGELRHLPVDARHRWLAMLDDAEAQDPRAFTSNSWAGGALQAAWSSVVRTPVPVDRPADHLQHALATAIGIGGDTDTVAAIAGALLGGRWGAGAVPDGWTRLLHGWPGDGPTAGVDARHLVDLARRTVRRGAPGPEAR</sequence>
<comment type="cofactor">
    <cofactor evidence="3">
        <name>Mg(2+)</name>
        <dbReference type="ChEBI" id="CHEBI:18420"/>
    </cofactor>
    <text evidence="3">Binds 2 magnesium ions per subunit.</text>
</comment>
<feature type="binding site" evidence="3">
    <location>
        <position position="275"/>
    </location>
    <ligand>
        <name>Mg(2+)</name>
        <dbReference type="ChEBI" id="CHEBI:18420"/>
        <label>1</label>
    </ligand>
</feature>